<dbReference type="AlphaFoldDB" id="A0A1Q3E0W9"/>
<proteinExistence type="predicted"/>
<evidence type="ECO:0000256" key="1">
    <source>
        <dbReference type="SAM" id="Phobius"/>
    </source>
</evidence>
<keyword evidence="3" id="KW-1185">Reference proteome</keyword>
<sequence>MSYCSTLGMLEIGVVVSSILFGILTMQIYFYHKNFSEDPPWIKLGLVSGIWFIELTHTVCIAHEVYFYSVLHFGDTSTFNGWPVSFTIAAICHGVVAVLVQGFLTYRISRFTRHLYIILILISCYSVMMIAELVSNIVIGVEIATIARQSFISFRQKWQWLILAVLILRAALDVLISGTLVYYLTYHRNNAYKNTIAVIDKLILWTIENYAWVFLYMILPKIFSNTLLANLNSRHQLRSMQTTVVPMSHDVMSDIHINGGMLFTLDTENGSRTTNAPGKQCFPRRLSSNEVREQTVIA</sequence>
<evidence type="ECO:0000313" key="2">
    <source>
        <dbReference type="EMBL" id="GAW00764.1"/>
    </source>
</evidence>
<dbReference type="Proteomes" id="UP000188533">
    <property type="component" value="Unassembled WGS sequence"/>
</dbReference>
<feature type="transmembrane region" description="Helical" evidence="1">
    <location>
        <begin position="50"/>
        <end position="71"/>
    </location>
</feature>
<feature type="transmembrane region" description="Helical" evidence="1">
    <location>
        <begin position="12"/>
        <end position="30"/>
    </location>
</feature>
<dbReference type="PANTHER" id="PTHR40465">
    <property type="entry name" value="CHROMOSOME 1, WHOLE GENOME SHOTGUN SEQUENCE"/>
    <property type="match status" value="1"/>
</dbReference>
<organism evidence="2 3">
    <name type="scientific">Lentinula edodes</name>
    <name type="common">Shiitake mushroom</name>
    <name type="synonym">Lentinus edodes</name>
    <dbReference type="NCBI Taxonomy" id="5353"/>
    <lineage>
        <taxon>Eukaryota</taxon>
        <taxon>Fungi</taxon>
        <taxon>Dikarya</taxon>
        <taxon>Basidiomycota</taxon>
        <taxon>Agaricomycotina</taxon>
        <taxon>Agaricomycetes</taxon>
        <taxon>Agaricomycetidae</taxon>
        <taxon>Agaricales</taxon>
        <taxon>Marasmiineae</taxon>
        <taxon>Omphalotaceae</taxon>
        <taxon>Lentinula</taxon>
    </lineage>
</organism>
<accession>A0A1Q3E0W9</accession>
<dbReference type="EMBL" id="BDGU01000038">
    <property type="protein sequence ID" value="GAW00764.1"/>
    <property type="molecule type" value="Genomic_DNA"/>
</dbReference>
<protein>
    <recommendedName>
        <fullName evidence="4">Integral membrane protein</fullName>
    </recommendedName>
</protein>
<dbReference type="PANTHER" id="PTHR40465:SF1">
    <property type="entry name" value="DUF6534 DOMAIN-CONTAINING PROTEIN"/>
    <property type="match status" value="1"/>
</dbReference>
<dbReference type="STRING" id="5353.A0A1Q3E0W9"/>
<evidence type="ECO:0000313" key="3">
    <source>
        <dbReference type="Proteomes" id="UP000188533"/>
    </source>
</evidence>
<name>A0A1Q3E0W9_LENED</name>
<reference evidence="2 3" key="2">
    <citation type="submission" date="2017-02" db="EMBL/GenBank/DDBJ databases">
        <title>A genome survey and senescence transcriptome analysis in Lentinula edodes.</title>
        <authorList>
            <person name="Sakamoto Y."/>
            <person name="Nakade K."/>
            <person name="Sato S."/>
            <person name="Yoshida Y."/>
            <person name="Miyazaki K."/>
            <person name="Natsume S."/>
            <person name="Konno N."/>
        </authorList>
    </citation>
    <scope>NUCLEOTIDE SEQUENCE [LARGE SCALE GENOMIC DNA]</scope>
    <source>
        <strain evidence="2 3">NBRC 111202</strain>
    </source>
</reference>
<reference evidence="2 3" key="1">
    <citation type="submission" date="2016-08" db="EMBL/GenBank/DDBJ databases">
        <authorList>
            <consortium name="Lentinula edodes genome sequencing consortium"/>
            <person name="Sakamoto Y."/>
            <person name="Nakade K."/>
            <person name="Sato S."/>
            <person name="Yoshida Y."/>
            <person name="Miyazaki K."/>
            <person name="Natsume S."/>
            <person name="Konno N."/>
        </authorList>
    </citation>
    <scope>NUCLEOTIDE SEQUENCE [LARGE SCALE GENOMIC DNA]</scope>
    <source>
        <strain evidence="2 3">NBRC 111202</strain>
    </source>
</reference>
<evidence type="ECO:0008006" key="4">
    <source>
        <dbReference type="Google" id="ProtNLM"/>
    </source>
</evidence>
<keyword evidence="1" id="KW-0472">Membrane</keyword>
<gene>
    <name evidence="2" type="ORF">LENED_002314</name>
</gene>
<keyword evidence="1" id="KW-0812">Transmembrane</keyword>
<keyword evidence="1" id="KW-1133">Transmembrane helix</keyword>
<feature type="transmembrane region" description="Helical" evidence="1">
    <location>
        <begin position="116"/>
        <end position="139"/>
    </location>
</feature>
<feature type="transmembrane region" description="Helical" evidence="1">
    <location>
        <begin position="83"/>
        <end position="104"/>
    </location>
</feature>
<comment type="caution">
    <text evidence="2">The sequence shown here is derived from an EMBL/GenBank/DDBJ whole genome shotgun (WGS) entry which is preliminary data.</text>
</comment>
<feature type="transmembrane region" description="Helical" evidence="1">
    <location>
        <begin position="160"/>
        <end position="184"/>
    </location>
</feature>